<dbReference type="PRINTS" id="PR00371">
    <property type="entry name" value="FPNCR"/>
</dbReference>
<organism evidence="7 8">
    <name type="scientific">Hypnocyclicus thermotrophus</name>
    <dbReference type="NCBI Taxonomy" id="1627895"/>
    <lineage>
        <taxon>Bacteria</taxon>
        <taxon>Fusobacteriati</taxon>
        <taxon>Fusobacteriota</taxon>
        <taxon>Fusobacteriia</taxon>
        <taxon>Fusobacteriales</taxon>
        <taxon>Fusobacteriaceae</taxon>
        <taxon>Hypnocyclicus</taxon>
    </lineage>
</organism>
<dbReference type="GO" id="GO:0016491">
    <property type="term" value="F:oxidoreductase activity"/>
    <property type="evidence" value="ECO:0007669"/>
    <property type="project" value="InterPro"/>
</dbReference>
<dbReference type="Pfam" id="PF00970">
    <property type="entry name" value="FAD_binding_6"/>
    <property type="match status" value="1"/>
</dbReference>
<dbReference type="SUPFAM" id="SSF52343">
    <property type="entry name" value="Ferredoxin reductase-like, C-terminal NADP-linked domain"/>
    <property type="match status" value="1"/>
</dbReference>
<dbReference type="InterPro" id="IPR017938">
    <property type="entry name" value="Riboflavin_synthase-like_b-brl"/>
</dbReference>
<dbReference type="InterPro" id="IPR039261">
    <property type="entry name" value="FNR_nucleotide-bd"/>
</dbReference>
<name>A0AA46E007_9FUSO</name>
<reference evidence="7 8" key="1">
    <citation type="submission" date="2019-03" db="EMBL/GenBank/DDBJ databases">
        <title>Genomic Encyclopedia of Type Strains, Phase IV (KMG-IV): sequencing the most valuable type-strain genomes for metagenomic binning, comparative biology and taxonomic classification.</title>
        <authorList>
            <person name="Goeker M."/>
        </authorList>
    </citation>
    <scope>NUCLEOTIDE SEQUENCE [LARGE SCALE GENOMIC DNA]</scope>
    <source>
        <strain evidence="7 8">DSM 100055</strain>
    </source>
</reference>
<dbReference type="Gene3D" id="3.10.20.30">
    <property type="match status" value="1"/>
</dbReference>
<evidence type="ECO:0000256" key="3">
    <source>
        <dbReference type="ARBA" id="ARBA00022827"/>
    </source>
</evidence>
<evidence type="ECO:0000256" key="4">
    <source>
        <dbReference type="ARBA" id="ARBA00023004"/>
    </source>
</evidence>
<dbReference type="InterPro" id="IPR008333">
    <property type="entry name" value="Cbr1-like_FAD-bd_dom"/>
</dbReference>
<dbReference type="Gene3D" id="2.40.30.10">
    <property type="entry name" value="Translation factors"/>
    <property type="match status" value="1"/>
</dbReference>
<keyword evidence="2" id="KW-0285">Flavoprotein</keyword>
<dbReference type="Proteomes" id="UP000294678">
    <property type="component" value="Unassembled WGS sequence"/>
</dbReference>
<dbReference type="InterPro" id="IPR012675">
    <property type="entry name" value="Beta-grasp_dom_sf"/>
</dbReference>
<dbReference type="PANTHER" id="PTHR43644">
    <property type="entry name" value="NA(+)-TRANSLOCATING NADH-QUINONE REDUCTASE SUBUNIT"/>
    <property type="match status" value="1"/>
</dbReference>
<dbReference type="CDD" id="cd00207">
    <property type="entry name" value="fer2"/>
    <property type="match status" value="1"/>
</dbReference>
<evidence type="ECO:0000259" key="6">
    <source>
        <dbReference type="PROSITE" id="PS51384"/>
    </source>
</evidence>
<dbReference type="RefSeq" id="WP_134112596.1">
    <property type="nucleotide sequence ID" value="NZ_SOBG01000002.1"/>
</dbReference>
<dbReference type="Pfam" id="PF00111">
    <property type="entry name" value="Fer2"/>
    <property type="match status" value="1"/>
</dbReference>
<dbReference type="Gene3D" id="3.40.50.80">
    <property type="entry name" value="Nucleotide-binding domain of ferredoxin-NADP reductase (FNR) module"/>
    <property type="match status" value="1"/>
</dbReference>
<evidence type="ECO:0000256" key="2">
    <source>
        <dbReference type="ARBA" id="ARBA00022630"/>
    </source>
</evidence>
<keyword evidence="3" id="KW-0274">FAD</keyword>
<dbReference type="EMBL" id="SOBG01000002">
    <property type="protein sequence ID" value="TDT72009.1"/>
    <property type="molecule type" value="Genomic_DNA"/>
</dbReference>
<proteinExistence type="predicted"/>
<evidence type="ECO:0000313" key="7">
    <source>
        <dbReference type="EMBL" id="TDT72009.1"/>
    </source>
</evidence>
<comment type="caution">
    <text evidence="7">The sequence shown here is derived from an EMBL/GenBank/DDBJ whole genome shotgun (WGS) entry which is preliminary data.</text>
</comment>
<dbReference type="InterPro" id="IPR017927">
    <property type="entry name" value="FAD-bd_FR_type"/>
</dbReference>
<feature type="domain" description="2Fe-2S ferredoxin-type" evidence="5">
    <location>
        <begin position="32"/>
        <end position="125"/>
    </location>
</feature>
<dbReference type="GO" id="GO:0051536">
    <property type="term" value="F:iron-sulfur cluster binding"/>
    <property type="evidence" value="ECO:0007669"/>
    <property type="project" value="InterPro"/>
</dbReference>
<evidence type="ECO:0000259" key="5">
    <source>
        <dbReference type="PROSITE" id="PS51085"/>
    </source>
</evidence>
<dbReference type="InterPro" id="IPR001041">
    <property type="entry name" value="2Fe-2S_ferredoxin-type"/>
</dbReference>
<dbReference type="PROSITE" id="PS51085">
    <property type="entry name" value="2FE2S_FER_2"/>
    <property type="match status" value="1"/>
</dbReference>
<dbReference type="InterPro" id="IPR036010">
    <property type="entry name" value="2Fe-2S_ferredoxin-like_sf"/>
</dbReference>
<keyword evidence="8" id="KW-1185">Reference proteome</keyword>
<dbReference type="InterPro" id="IPR001709">
    <property type="entry name" value="Flavoprot_Pyr_Nucl_cyt_Rdtase"/>
</dbReference>
<dbReference type="PANTHER" id="PTHR43644:SF1">
    <property type="entry name" value="NAD(P)H-FLAVIN REDUCTASE"/>
    <property type="match status" value="1"/>
</dbReference>
<keyword evidence="1" id="KW-0813">Transport</keyword>
<evidence type="ECO:0000313" key="8">
    <source>
        <dbReference type="Proteomes" id="UP000294678"/>
    </source>
</evidence>
<feature type="domain" description="FAD-binding FR-type" evidence="6">
    <location>
        <begin position="128"/>
        <end position="233"/>
    </location>
</feature>
<sequence>MEFIIAPLIISILTGILAAIISITDKIVNNYGEITISINNGKKEIKIDGGENLLTTLSSKEIYLPSACGGRGSCGACKCKVTSDVGEYLPTEIPYLTKEEMKENIRLGCQIKLKKDISIEIPDSLFNVKKYEAVVEKIVDVTHDIKEVLFNLGNEEINFTAGMYMQLCIPPYDKIKNETQRAYSISSKPSDKHHIELLIRLVPGGIATTWVHTYLKEGDKVKLIGPFGEFEATPTNSTMICVAGGSGMAPFKSMLYHMYENNINDREIWYFFGARTKKDLFYLEELAELQEKWPNFHFVPALSEPEGEEWKGESGLITDVLDRYLKTIINSGYKEGYLCGSPGMINACNNVMTANGIKLENIYYDKFA</sequence>
<dbReference type="InterPro" id="IPR001433">
    <property type="entry name" value="OxRdtase_FAD/NAD-bd"/>
</dbReference>
<keyword evidence="4" id="KW-0408">Iron</keyword>
<dbReference type="PROSITE" id="PS51384">
    <property type="entry name" value="FAD_FR"/>
    <property type="match status" value="1"/>
</dbReference>
<dbReference type="SUPFAM" id="SSF54292">
    <property type="entry name" value="2Fe-2S ferredoxin-like"/>
    <property type="match status" value="1"/>
</dbReference>
<dbReference type="Pfam" id="PF00175">
    <property type="entry name" value="NAD_binding_1"/>
    <property type="match status" value="1"/>
</dbReference>
<dbReference type="SUPFAM" id="SSF63380">
    <property type="entry name" value="Riboflavin synthase domain-like"/>
    <property type="match status" value="1"/>
</dbReference>
<dbReference type="AlphaFoldDB" id="A0AA46E007"/>
<dbReference type="PRINTS" id="PR00410">
    <property type="entry name" value="PHEHYDRXLASE"/>
</dbReference>
<evidence type="ECO:0000256" key="1">
    <source>
        <dbReference type="ARBA" id="ARBA00022448"/>
    </source>
</evidence>
<protein>
    <submittedName>
        <fullName evidence="7">Na+-transporting NADH:ubiquinone oxidoreductase subunit F</fullName>
    </submittedName>
</protein>
<accession>A0AA46E007</accession>
<gene>
    <name evidence="7" type="ORF">EV215_0704</name>
</gene>